<dbReference type="Proteomes" id="UP000003340">
    <property type="component" value="Unassembled WGS sequence"/>
</dbReference>
<reference evidence="2 3" key="1">
    <citation type="submission" date="2009-01" db="EMBL/GenBank/DDBJ databases">
        <authorList>
            <person name="Fulton L."/>
            <person name="Clifton S."/>
            <person name="Fulton B."/>
            <person name="Xu J."/>
            <person name="Minx P."/>
            <person name="Pepin K.H."/>
            <person name="Johnson M."/>
            <person name="Bhonagiri V."/>
            <person name="Nash W.E."/>
            <person name="Mardis E.R."/>
            <person name="Wilson R.K."/>
        </authorList>
    </citation>
    <scope>NUCLEOTIDE SEQUENCE [LARGE SCALE GENOMIC DNA]</scope>
    <source>
        <strain evidence="2 3">DSM 5476</strain>
    </source>
</reference>
<dbReference type="EMBL" id="ACEC01000129">
    <property type="protein sequence ID" value="EEG28641.1"/>
    <property type="molecule type" value="Genomic_DNA"/>
</dbReference>
<comment type="caution">
    <text evidence="2">The sequence shown here is derived from an EMBL/GenBank/DDBJ whole genome shotgun (WGS) entry which is preliminary data.</text>
</comment>
<evidence type="ECO:0000313" key="3">
    <source>
        <dbReference type="Proteomes" id="UP000003340"/>
    </source>
</evidence>
<gene>
    <name evidence="2" type="ORF">CLOSTMETH_03749</name>
</gene>
<evidence type="ECO:0000313" key="2">
    <source>
        <dbReference type="EMBL" id="EEG28641.1"/>
    </source>
</evidence>
<dbReference type="Gene3D" id="1.10.10.10">
    <property type="entry name" value="Winged helix-like DNA-binding domain superfamily/Winged helix DNA-binding domain"/>
    <property type="match status" value="1"/>
</dbReference>
<dbReference type="SMART" id="SM01043">
    <property type="entry name" value="BTAD"/>
    <property type="match status" value="1"/>
</dbReference>
<proteinExistence type="predicted"/>
<dbReference type="InterPro" id="IPR011990">
    <property type="entry name" value="TPR-like_helical_dom_sf"/>
</dbReference>
<dbReference type="SUPFAM" id="SSF46894">
    <property type="entry name" value="C-terminal effector domain of the bipartite response regulators"/>
    <property type="match status" value="1"/>
</dbReference>
<dbReference type="STRING" id="537013.CLOSTMETH_03749"/>
<feature type="domain" description="Bacterial transcriptional activator" evidence="1">
    <location>
        <begin position="136"/>
        <end position="279"/>
    </location>
</feature>
<evidence type="ECO:0000259" key="1">
    <source>
        <dbReference type="SMART" id="SM01043"/>
    </source>
</evidence>
<dbReference type="InterPro" id="IPR016032">
    <property type="entry name" value="Sig_transdc_resp-reg_C-effctor"/>
</dbReference>
<dbReference type="InterPro" id="IPR005158">
    <property type="entry name" value="BTAD"/>
</dbReference>
<keyword evidence="3" id="KW-1185">Reference proteome</keyword>
<dbReference type="Pfam" id="PF03704">
    <property type="entry name" value="BTAD"/>
    <property type="match status" value="1"/>
</dbReference>
<dbReference type="GO" id="GO:0003677">
    <property type="term" value="F:DNA binding"/>
    <property type="evidence" value="ECO:0007669"/>
    <property type="project" value="InterPro"/>
</dbReference>
<dbReference type="PANTHER" id="PTHR35807">
    <property type="entry name" value="TRANSCRIPTIONAL REGULATOR REDD-RELATED"/>
    <property type="match status" value="1"/>
</dbReference>
<sequence>MRILYVKYMHFSHRYDKIDVLYCKGVFSMPLTIEIHLLGEFCLKVDGCDTQLSAHSYQLWNLLGYLIVFRRREIPHYELIKMLWPENDIDNPSNALKNLIYRIRTNLSKNGHPALKGMIAYSKGKYTLSPNFDYKIDSEEFENLCQRAQQPDLTQTEQIELYYRIFDLYKGDFFPELALSQWVIPLHVYYHQMYITAMNRLLELLEKEGRYEEMVTVCKRAIPLDQMEENFHQAYIRALAKIGTPAKALDYYEYVTQMFYNELGITPSDDMKSLYLKITNKLNYVELDVHKIMVDLTSQKEEDGAFYCEYSVFQRIYQLLQRTVERSGNKVYVALLTLADFNGSVPRLHQLNESMAQVQNLLKHSLRKGDIYCKYSKSQWVALLVLPDDDVSQAVVTRLDSRYRSLMISKQLKLHITMKSVLGKDNNMSNL</sequence>
<dbReference type="HOGENOM" id="CLU_054920_0_0_9"/>
<dbReference type="AlphaFoldDB" id="C0EIQ4"/>
<reference evidence="2 3" key="2">
    <citation type="submission" date="2009-02" db="EMBL/GenBank/DDBJ databases">
        <title>Draft genome sequence of Clostridium methylpentosum (DSM 5476).</title>
        <authorList>
            <person name="Sudarsanam P."/>
            <person name="Ley R."/>
            <person name="Guruge J."/>
            <person name="Turnbaugh P.J."/>
            <person name="Mahowald M."/>
            <person name="Liep D."/>
            <person name="Gordon J."/>
        </authorList>
    </citation>
    <scope>NUCLEOTIDE SEQUENCE [LARGE SCALE GENOMIC DNA]</scope>
    <source>
        <strain evidence="2 3">DSM 5476</strain>
    </source>
</reference>
<dbReference type="eggNOG" id="COG3629">
    <property type="taxonomic scope" value="Bacteria"/>
</dbReference>
<dbReference type="GO" id="GO:0006355">
    <property type="term" value="P:regulation of DNA-templated transcription"/>
    <property type="evidence" value="ECO:0007669"/>
    <property type="project" value="InterPro"/>
</dbReference>
<name>C0EIQ4_9FIRM</name>
<protein>
    <submittedName>
        <fullName evidence="2">Bacterial transcriptional activator domain protein</fullName>
    </submittedName>
</protein>
<accession>C0EIQ4</accession>
<dbReference type="Gene3D" id="1.25.40.10">
    <property type="entry name" value="Tetratricopeptide repeat domain"/>
    <property type="match status" value="1"/>
</dbReference>
<dbReference type="SUPFAM" id="SSF48452">
    <property type="entry name" value="TPR-like"/>
    <property type="match status" value="1"/>
</dbReference>
<dbReference type="InterPro" id="IPR051677">
    <property type="entry name" value="AfsR-DnrI-RedD_regulator"/>
</dbReference>
<organism evidence="2 3">
    <name type="scientific">[Clostridium] methylpentosum DSM 5476</name>
    <dbReference type="NCBI Taxonomy" id="537013"/>
    <lineage>
        <taxon>Bacteria</taxon>
        <taxon>Bacillati</taxon>
        <taxon>Bacillota</taxon>
        <taxon>Clostridia</taxon>
        <taxon>Eubacteriales</taxon>
        <taxon>Oscillospiraceae</taxon>
        <taxon>Oscillospiraceae incertae sedis</taxon>
    </lineage>
</organism>
<dbReference type="InterPro" id="IPR036388">
    <property type="entry name" value="WH-like_DNA-bd_sf"/>
</dbReference>